<evidence type="ECO:0000256" key="1">
    <source>
        <dbReference type="ARBA" id="ARBA00010641"/>
    </source>
</evidence>
<comment type="caution">
    <text evidence="7">The sequence shown here is derived from an EMBL/GenBank/DDBJ whole genome shotgun (WGS) entry which is preliminary data.</text>
</comment>
<keyword evidence="4" id="KW-0804">Transcription</keyword>
<organism evidence="7 8">
    <name type="scientific">Telmatospirillum siberiense</name>
    <dbReference type="NCBI Taxonomy" id="382514"/>
    <lineage>
        <taxon>Bacteria</taxon>
        <taxon>Pseudomonadati</taxon>
        <taxon>Pseudomonadota</taxon>
        <taxon>Alphaproteobacteria</taxon>
        <taxon>Rhodospirillales</taxon>
        <taxon>Rhodospirillaceae</taxon>
        <taxon>Telmatospirillum</taxon>
    </lineage>
</organism>
<dbReference type="NCBIfam" id="TIGR02937">
    <property type="entry name" value="sigma70-ECF"/>
    <property type="match status" value="1"/>
</dbReference>
<dbReference type="SUPFAM" id="SSF88659">
    <property type="entry name" value="Sigma3 and sigma4 domains of RNA polymerase sigma factors"/>
    <property type="match status" value="1"/>
</dbReference>
<dbReference type="AlphaFoldDB" id="A0A2N3PRP0"/>
<keyword evidence="2" id="KW-0805">Transcription regulation</keyword>
<dbReference type="GO" id="GO:0016987">
    <property type="term" value="F:sigma factor activity"/>
    <property type="evidence" value="ECO:0007669"/>
    <property type="project" value="UniProtKB-KW"/>
</dbReference>
<accession>A0A2N3PRP0</accession>
<evidence type="ECO:0000259" key="5">
    <source>
        <dbReference type="Pfam" id="PF04542"/>
    </source>
</evidence>
<evidence type="ECO:0000256" key="4">
    <source>
        <dbReference type="ARBA" id="ARBA00023163"/>
    </source>
</evidence>
<dbReference type="RefSeq" id="WP_101252154.1">
    <property type="nucleotide sequence ID" value="NZ_PIUM01000024.1"/>
</dbReference>
<dbReference type="InterPro" id="IPR014284">
    <property type="entry name" value="RNA_pol_sigma-70_dom"/>
</dbReference>
<dbReference type="InterPro" id="IPR007627">
    <property type="entry name" value="RNA_pol_sigma70_r2"/>
</dbReference>
<dbReference type="Proteomes" id="UP000233293">
    <property type="component" value="Unassembled WGS sequence"/>
</dbReference>
<keyword evidence="8" id="KW-1185">Reference proteome</keyword>
<dbReference type="EMBL" id="PIUM01000024">
    <property type="protein sequence ID" value="PKU23066.1"/>
    <property type="molecule type" value="Genomic_DNA"/>
</dbReference>
<proteinExistence type="inferred from homology"/>
<protein>
    <submittedName>
        <fullName evidence="7">RNA polymerase subunit sigma-70</fullName>
    </submittedName>
</protein>
<feature type="domain" description="RNA polymerase sigma-70 region 2" evidence="5">
    <location>
        <begin position="11"/>
        <end position="75"/>
    </location>
</feature>
<dbReference type="Pfam" id="PF04542">
    <property type="entry name" value="Sigma70_r2"/>
    <property type="match status" value="1"/>
</dbReference>
<evidence type="ECO:0000313" key="7">
    <source>
        <dbReference type="EMBL" id="PKU23066.1"/>
    </source>
</evidence>
<dbReference type="GO" id="GO:0003677">
    <property type="term" value="F:DNA binding"/>
    <property type="evidence" value="ECO:0007669"/>
    <property type="project" value="InterPro"/>
</dbReference>
<dbReference type="Gene3D" id="1.10.1740.10">
    <property type="match status" value="1"/>
</dbReference>
<dbReference type="PANTHER" id="PTHR43133:SF63">
    <property type="entry name" value="RNA POLYMERASE SIGMA FACTOR FECI-RELATED"/>
    <property type="match status" value="1"/>
</dbReference>
<sequence length="174" mass="20155">MSDFQDFLANLYARHSHAFRRLVSSRLLVEADAEDVVQDAFVRILAMDCNIPIASPVGLLARIVSNIVTDRYRADKVRGRHVEYDCEWETVATKDANPEENTEAYQLCRLLQQTIENLPHRCREVFVLHRFDGLSHEEIAKRLGVSRNMVEKHIIRALVDLRKCYDAFDQVVDK</sequence>
<dbReference type="PANTHER" id="PTHR43133">
    <property type="entry name" value="RNA POLYMERASE ECF-TYPE SIGMA FACTO"/>
    <property type="match status" value="1"/>
</dbReference>
<dbReference type="InterPro" id="IPR013325">
    <property type="entry name" value="RNA_pol_sigma_r2"/>
</dbReference>
<keyword evidence="3" id="KW-0731">Sigma factor</keyword>
<evidence type="ECO:0000259" key="6">
    <source>
        <dbReference type="Pfam" id="PF08281"/>
    </source>
</evidence>
<comment type="similarity">
    <text evidence="1">Belongs to the sigma-70 factor family. ECF subfamily.</text>
</comment>
<dbReference type="OrthoDB" id="9794372at2"/>
<evidence type="ECO:0000256" key="2">
    <source>
        <dbReference type="ARBA" id="ARBA00023015"/>
    </source>
</evidence>
<dbReference type="CDD" id="cd06171">
    <property type="entry name" value="Sigma70_r4"/>
    <property type="match status" value="1"/>
</dbReference>
<name>A0A2N3PRP0_9PROT</name>
<dbReference type="Gene3D" id="1.10.10.10">
    <property type="entry name" value="Winged helix-like DNA-binding domain superfamily/Winged helix DNA-binding domain"/>
    <property type="match status" value="1"/>
</dbReference>
<evidence type="ECO:0000256" key="3">
    <source>
        <dbReference type="ARBA" id="ARBA00023082"/>
    </source>
</evidence>
<gene>
    <name evidence="7" type="ORF">CWS72_18735</name>
</gene>
<dbReference type="InterPro" id="IPR013324">
    <property type="entry name" value="RNA_pol_sigma_r3/r4-like"/>
</dbReference>
<evidence type="ECO:0000313" key="8">
    <source>
        <dbReference type="Proteomes" id="UP000233293"/>
    </source>
</evidence>
<dbReference type="GO" id="GO:0006352">
    <property type="term" value="P:DNA-templated transcription initiation"/>
    <property type="evidence" value="ECO:0007669"/>
    <property type="project" value="InterPro"/>
</dbReference>
<feature type="domain" description="RNA polymerase sigma factor 70 region 4 type 2" evidence="6">
    <location>
        <begin position="109"/>
        <end position="160"/>
    </location>
</feature>
<dbReference type="Pfam" id="PF08281">
    <property type="entry name" value="Sigma70_r4_2"/>
    <property type="match status" value="1"/>
</dbReference>
<dbReference type="SUPFAM" id="SSF88946">
    <property type="entry name" value="Sigma2 domain of RNA polymerase sigma factors"/>
    <property type="match status" value="1"/>
</dbReference>
<reference evidence="8" key="1">
    <citation type="submission" date="2017-12" db="EMBL/GenBank/DDBJ databases">
        <title>Draft genome sequence of Telmatospirillum siberiense 26-4b1T, an acidotolerant peatland alphaproteobacterium potentially involved in sulfur cycling.</title>
        <authorList>
            <person name="Hausmann B."/>
            <person name="Pjevac P."/>
            <person name="Schreck K."/>
            <person name="Herbold C.W."/>
            <person name="Daims H."/>
            <person name="Wagner M."/>
            <person name="Pester M."/>
            <person name="Loy A."/>
        </authorList>
    </citation>
    <scope>NUCLEOTIDE SEQUENCE [LARGE SCALE GENOMIC DNA]</scope>
    <source>
        <strain evidence="8">26-4b1</strain>
    </source>
</reference>
<dbReference type="InterPro" id="IPR039425">
    <property type="entry name" value="RNA_pol_sigma-70-like"/>
</dbReference>
<dbReference type="InterPro" id="IPR013249">
    <property type="entry name" value="RNA_pol_sigma70_r4_t2"/>
</dbReference>
<dbReference type="InterPro" id="IPR036388">
    <property type="entry name" value="WH-like_DNA-bd_sf"/>
</dbReference>